<name>A0A1I1EHC0_9BACT</name>
<gene>
    <name evidence="1" type="ORF">SAMN05421780_101791</name>
</gene>
<dbReference type="Proteomes" id="UP000199514">
    <property type="component" value="Unassembled WGS sequence"/>
</dbReference>
<dbReference type="EMBL" id="FOLE01000001">
    <property type="protein sequence ID" value="SFB86022.1"/>
    <property type="molecule type" value="Genomic_DNA"/>
</dbReference>
<dbReference type="OrthoDB" id="3387727at2"/>
<reference evidence="1 2" key="1">
    <citation type="submission" date="2016-10" db="EMBL/GenBank/DDBJ databases">
        <authorList>
            <person name="de Groot N.N."/>
        </authorList>
    </citation>
    <scope>NUCLEOTIDE SEQUENCE [LARGE SCALE GENOMIC DNA]</scope>
    <source>
        <strain evidence="1 2">DSM 6793</strain>
    </source>
</reference>
<dbReference type="Pfam" id="PF15566">
    <property type="entry name" value="Imm32"/>
    <property type="match status" value="1"/>
</dbReference>
<accession>A0A1I1EHC0</accession>
<keyword evidence="2" id="KW-1185">Reference proteome</keyword>
<evidence type="ECO:0000313" key="1">
    <source>
        <dbReference type="EMBL" id="SFB86022.1"/>
    </source>
</evidence>
<evidence type="ECO:0000313" key="2">
    <source>
        <dbReference type="Proteomes" id="UP000199514"/>
    </source>
</evidence>
<proteinExistence type="predicted"/>
<sequence>MDIRIEVPAFTVEKGIKYKWENGFEIETKYENGVISIVANKEGLVSLANHLLNLAQKEVPSGYHLHFDEYNSLEENSLALIIQKK</sequence>
<dbReference type="STRING" id="927664.SAMN05421780_101791"/>
<dbReference type="RefSeq" id="WP_091507632.1">
    <property type="nucleotide sequence ID" value="NZ_FOLE01000001.1"/>
</dbReference>
<organism evidence="1 2">
    <name type="scientific">Flexibacter flexilis DSM 6793</name>
    <dbReference type="NCBI Taxonomy" id="927664"/>
    <lineage>
        <taxon>Bacteria</taxon>
        <taxon>Pseudomonadati</taxon>
        <taxon>Bacteroidota</taxon>
        <taxon>Cytophagia</taxon>
        <taxon>Cytophagales</taxon>
        <taxon>Flexibacteraceae</taxon>
        <taxon>Flexibacter</taxon>
    </lineage>
</organism>
<dbReference type="AlphaFoldDB" id="A0A1I1EHC0"/>
<protein>
    <submittedName>
        <fullName evidence="1">Uncharacterized protein</fullName>
    </submittedName>
</protein>
<dbReference type="InterPro" id="IPR029083">
    <property type="entry name" value="Imm32"/>
</dbReference>